<dbReference type="Proteomes" id="UP001232148">
    <property type="component" value="Unassembled WGS sequence"/>
</dbReference>
<name>A0AAD9M4P0_9PEZI</name>
<dbReference type="EMBL" id="MU842879">
    <property type="protein sequence ID" value="KAK2028393.1"/>
    <property type="molecule type" value="Genomic_DNA"/>
</dbReference>
<organism evidence="1 2">
    <name type="scientific">Colletotrichum zoysiae</name>
    <dbReference type="NCBI Taxonomy" id="1216348"/>
    <lineage>
        <taxon>Eukaryota</taxon>
        <taxon>Fungi</taxon>
        <taxon>Dikarya</taxon>
        <taxon>Ascomycota</taxon>
        <taxon>Pezizomycotina</taxon>
        <taxon>Sordariomycetes</taxon>
        <taxon>Hypocreomycetidae</taxon>
        <taxon>Glomerellales</taxon>
        <taxon>Glomerellaceae</taxon>
        <taxon>Colletotrichum</taxon>
        <taxon>Colletotrichum graminicola species complex</taxon>
    </lineage>
</organism>
<comment type="caution">
    <text evidence="1">The sequence shown here is derived from an EMBL/GenBank/DDBJ whole genome shotgun (WGS) entry which is preliminary data.</text>
</comment>
<dbReference type="AlphaFoldDB" id="A0AAD9M4P0"/>
<gene>
    <name evidence="1" type="ORF">LX32DRAFT_404011</name>
</gene>
<evidence type="ECO:0000313" key="2">
    <source>
        <dbReference type="Proteomes" id="UP001232148"/>
    </source>
</evidence>
<reference evidence="1" key="1">
    <citation type="submission" date="2021-06" db="EMBL/GenBank/DDBJ databases">
        <title>Comparative genomics, transcriptomics and evolutionary studies reveal genomic signatures of adaptation to plant cell wall in hemibiotrophic fungi.</title>
        <authorList>
            <consortium name="DOE Joint Genome Institute"/>
            <person name="Baroncelli R."/>
            <person name="Diaz J.F."/>
            <person name="Benocci T."/>
            <person name="Peng M."/>
            <person name="Battaglia E."/>
            <person name="Haridas S."/>
            <person name="Andreopoulos W."/>
            <person name="Labutti K."/>
            <person name="Pangilinan J."/>
            <person name="Floch G.L."/>
            <person name="Makela M.R."/>
            <person name="Henrissat B."/>
            <person name="Grigoriev I.V."/>
            <person name="Crouch J.A."/>
            <person name="De Vries R.P."/>
            <person name="Sukno S.A."/>
            <person name="Thon M.R."/>
        </authorList>
    </citation>
    <scope>NUCLEOTIDE SEQUENCE</scope>
    <source>
        <strain evidence="1">MAFF235873</strain>
    </source>
</reference>
<accession>A0AAD9M4P0</accession>
<protein>
    <submittedName>
        <fullName evidence="1">Uncharacterized protein</fullName>
    </submittedName>
</protein>
<sequence length="92" mass="10170">MDGQLRAPVLGAWRTPFRCLCRSHSSSATAVPDGFLANGVLHRLHWLTSLTRSWVSSALESSAGDALQMMLDRGLVGEAKHVTYAWMEIWIS</sequence>
<evidence type="ECO:0000313" key="1">
    <source>
        <dbReference type="EMBL" id="KAK2028393.1"/>
    </source>
</evidence>
<proteinExistence type="predicted"/>
<keyword evidence="2" id="KW-1185">Reference proteome</keyword>